<dbReference type="Proteomes" id="UP000238479">
    <property type="component" value="Chromosome 4"/>
</dbReference>
<feature type="compositionally biased region" description="Basic and acidic residues" evidence="1">
    <location>
        <begin position="28"/>
        <end position="44"/>
    </location>
</feature>
<dbReference type="EMBL" id="PDCK01000042">
    <property type="protein sequence ID" value="PRQ37835.1"/>
    <property type="molecule type" value="Genomic_DNA"/>
</dbReference>
<evidence type="ECO:0000313" key="3">
    <source>
        <dbReference type="Proteomes" id="UP000238479"/>
    </source>
</evidence>
<evidence type="ECO:0000313" key="2">
    <source>
        <dbReference type="EMBL" id="PRQ37835.1"/>
    </source>
</evidence>
<feature type="region of interest" description="Disordered" evidence="1">
    <location>
        <begin position="25"/>
        <end position="45"/>
    </location>
</feature>
<gene>
    <name evidence="2" type="ORF">RchiOBHm_Chr4g0407081</name>
</gene>
<dbReference type="Gramene" id="PRQ37835">
    <property type="protein sequence ID" value="PRQ37835"/>
    <property type="gene ID" value="RchiOBHm_Chr4g0407081"/>
</dbReference>
<feature type="region of interest" description="Disordered" evidence="1">
    <location>
        <begin position="130"/>
        <end position="153"/>
    </location>
</feature>
<reference evidence="2 3" key="1">
    <citation type="journal article" date="2018" name="Nat. Genet.">
        <title>The Rosa genome provides new insights in the design of modern roses.</title>
        <authorList>
            <person name="Bendahmane M."/>
        </authorList>
    </citation>
    <scope>NUCLEOTIDE SEQUENCE [LARGE SCALE GENOMIC DNA]</scope>
    <source>
        <strain evidence="3">cv. Old Blush</strain>
    </source>
</reference>
<feature type="compositionally biased region" description="Low complexity" evidence="1">
    <location>
        <begin position="144"/>
        <end position="153"/>
    </location>
</feature>
<sequence>MKTSNIDQREDEYCVRLRSIGAYQNEPSTKKHDPMCKSSNKEKSVAAVLSHSSEKEHHIDNQLGKERSFSDKESMWLSSDCSSPSAFFREYRWSGSFHLSLDEHKNVHTDLMDEKVASRLLSSAMNDAKPRESLCDDSTSCGNSSAPLSSTPSSSQILDLERIGYQVSLLNLDGDDYKWIPDTEVESYCLQYAFHSPSYKTRSDHEAEFTNSCISTATEAQNEKPGYCFPSDQASKAVEVEELNTNEPLFWPFAQKIDWSAEATWNCFSMSPRKSIATIGTPLDSIILRRYRGSMDLKQERRRKLVFSLGSTTSKIPDMKQSYTKGIKDIREICNAPSRLSRVTKRTEKDNILEHQNKEVTIKKPVVMAEDIMEEDFESKQHGIEMFLGLDEFDGHEGIDLTFNKDDFSLNISFC</sequence>
<proteinExistence type="predicted"/>
<comment type="caution">
    <text evidence="2">The sequence shown here is derived from an EMBL/GenBank/DDBJ whole genome shotgun (WGS) entry which is preliminary data.</text>
</comment>
<dbReference type="PANTHER" id="PTHR36707:SF1">
    <property type="entry name" value="T20M3.17 PROTEIN"/>
    <property type="match status" value="1"/>
</dbReference>
<accession>A0A2P6QUG5</accession>
<dbReference type="AlphaFoldDB" id="A0A2P6QUG5"/>
<protein>
    <submittedName>
        <fullName evidence="2">Uncharacterized protein</fullName>
    </submittedName>
</protein>
<keyword evidence="3" id="KW-1185">Reference proteome</keyword>
<name>A0A2P6QUG5_ROSCH</name>
<evidence type="ECO:0000256" key="1">
    <source>
        <dbReference type="SAM" id="MobiDB-lite"/>
    </source>
</evidence>
<dbReference type="PANTHER" id="PTHR36707">
    <property type="entry name" value="T20M3.17 PROTEIN"/>
    <property type="match status" value="1"/>
</dbReference>
<dbReference type="OMA" id="DEWMISW"/>
<organism evidence="2 3">
    <name type="scientific">Rosa chinensis</name>
    <name type="common">China rose</name>
    <dbReference type="NCBI Taxonomy" id="74649"/>
    <lineage>
        <taxon>Eukaryota</taxon>
        <taxon>Viridiplantae</taxon>
        <taxon>Streptophyta</taxon>
        <taxon>Embryophyta</taxon>
        <taxon>Tracheophyta</taxon>
        <taxon>Spermatophyta</taxon>
        <taxon>Magnoliopsida</taxon>
        <taxon>eudicotyledons</taxon>
        <taxon>Gunneridae</taxon>
        <taxon>Pentapetalae</taxon>
        <taxon>rosids</taxon>
        <taxon>fabids</taxon>
        <taxon>Rosales</taxon>
        <taxon>Rosaceae</taxon>
        <taxon>Rosoideae</taxon>
        <taxon>Rosoideae incertae sedis</taxon>
        <taxon>Rosa</taxon>
    </lineage>
</organism>